<name>A0AAE3GYL4_9CYAN</name>
<comment type="caution">
    <text evidence="1">The sequence shown here is derived from an EMBL/GenBank/DDBJ whole genome shotgun (WGS) entry which is preliminary data.</text>
</comment>
<organism evidence="1 2">
    <name type="scientific">Limnofasciculus baicalensis BBK-W-15</name>
    <dbReference type="NCBI Taxonomy" id="2699891"/>
    <lineage>
        <taxon>Bacteria</taxon>
        <taxon>Bacillati</taxon>
        <taxon>Cyanobacteriota</taxon>
        <taxon>Cyanophyceae</taxon>
        <taxon>Coleofasciculales</taxon>
        <taxon>Coleofasciculaceae</taxon>
        <taxon>Limnofasciculus</taxon>
        <taxon>Limnofasciculus baicalensis</taxon>
    </lineage>
</organism>
<dbReference type="GO" id="GO:0032259">
    <property type="term" value="P:methylation"/>
    <property type="evidence" value="ECO:0007669"/>
    <property type="project" value="UniProtKB-KW"/>
</dbReference>
<dbReference type="AlphaFoldDB" id="A0AAE3GYL4"/>
<dbReference type="EMBL" id="JAMZMM010000609">
    <property type="protein sequence ID" value="MCP2732462.1"/>
    <property type="molecule type" value="Genomic_DNA"/>
</dbReference>
<dbReference type="Proteomes" id="UP001204953">
    <property type="component" value="Unassembled WGS sequence"/>
</dbReference>
<evidence type="ECO:0000313" key="1">
    <source>
        <dbReference type="EMBL" id="MCP2732462.1"/>
    </source>
</evidence>
<evidence type="ECO:0000313" key="2">
    <source>
        <dbReference type="Proteomes" id="UP001204953"/>
    </source>
</evidence>
<accession>A0AAE3GYL4</accession>
<proteinExistence type="predicted"/>
<dbReference type="GO" id="GO:0008168">
    <property type="term" value="F:methyltransferase activity"/>
    <property type="evidence" value="ECO:0007669"/>
    <property type="project" value="UniProtKB-KW"/>
</dbReference>
<feature type="non-terminal residue" evidence="1">
    <location>
        <position position="141"/>
    </location>
</feature>
<keyword evidence="2" id="KW-1185">Reference proteome</keyword>
<gene>
    <name evidence="1" type="ORF">NJ959_28940</name>
</gene>
<keyword evidence="1" id="KW-0489">Methyltransferase</keyword>
<keyword evidence="1" id="KW-0808">Transferase</keyword>
<sequence>MNLIFRKTRNIYNRLKNGFQVAAFPEKFYLYPKEPYLYHNLSYSQEGEDMIISRFFEGKKQGFYVDVGAHHPQRFSNTYRFYLQGWRGINIDAMPGSMEIFNKIRANDINLEISISDCNQILTYYEFNEPALNGFCADISI</sequence>
<protein>
    <submittedName>
        <fullName evidence="1">FkbM family methyltransferase</fullName>
    </submittedName>
</protein>
<reference evidence="1" key="1">
    <citation type="submission" date="2022-06" db="EMBL/GenBank/DDBJ databases">
        <title>New cyanobacteria of genus Symplocastrum in benthos of Lake Baikal.</title>
        <authorList>
            <person name="Sorokovikova E."/>
            <person name="Tikhonova I."/>
            <person name="Krasnopeev A."/>
            <person name="Evseev P."/>
            <person name="Gladkikh A."/>
            <person name="Belykh O."/>
        </authorList>
    </citation>
    <scope>NUCLEOTIDE SEQUENCE</scope>
    <source>
        <strain evidence="1">BBK-W-15</strain>
    </source>
</reference>